<sequence>MPVENVKSVEITTYRVSEDGSIIEDVTMRKLGSNEAYVKVTRSGVLGTLDSEELQLTQRSSGHRAIQFAAAMGCEVVVFSSTESKRTEAIELGSKEFHFTNDVMEFEGIKKIKHLLIGRSAQPYYKLFDESPVPMLALLVEGLRIQGSSVNHKLKPTTMIREGRMRYRGVLLEE</sequence>
<proteinExistence type="predicted"/>
<comment type="caution">
    <text evidence="1">The sequence shown here is derived from an EMBL/GenBank/DDBJ whole genome shotgun (WGS) entry which is preliminary data.</text>
</comment>
<evidence type="ECO:0000313" key="1">
    <source>
        <dbReference type="EMBL" id="KAK5293584.1"/>
    </source>
</evidence>
<organism evidence="1 2">
    <name type="scientific">Cryomyces antarcticus</name>
    <dbReference type="NCBI Taxonomy" id="329879"/>
    <lineage>
        <taxon>Eukaryota</taxon>
        <taxon>Fungi</taxon>
        <taxon>Dikarya</taxon>
        <taxon>Ascomycota</taxon>
        <taxon>Pezizomycotina</taxon>
        <taxon>Dothideomycetes</taxon>
        <taxon>Dothideomycetes incertae sedis</taxon>
        <taxon>Cryomyces</taxon>
    </lineage>
</organism>
<protein>
    <recommendedName>
        <fullName evidence="3">Alcohol dehydrogenase-like C-terminal domain-containing protein</fullName>
    </recommendedName>
</protein>
<dbReference type="EMBL" id="JAVRRA010000084">
    <property type="protein sequence ID" value="KAK5293584.1"/>
    <property type="molecule type" value="Genomic_DNA"/>
</dbReference>
<name>A0ABR0M8K5_9PEZI</name>
<keyword evidence="2" id="KW-1185">Reference proteome</keyword>
<evidence type="ECO:0008006" key="3">
    <source>
        <dbReference type="Google" id="ProtNLM"/>
    </source>
</evidence>
<dbReference type="SUPFAM" id="SSF51735">
    <property type="entry name" value="NAD(P)-binding Rossmann-fold domains"/>
    <property type="match status" value="1"/>
</dbReference>
<dbReference type="Gene3D" id="3.40.50.720">
    <property type="entry name" value="NAD(P)-binding Rossmann-like Domain"/>
    <property type="match status" value="1"/>
</dbReference>
<evidence type="ECO:0000313" key="2">
    <source>
        <dbReference type="Proteomes" id="UP001357485"/>
    </source>
</evidence>
<dbReference type="InterPro" id="IPR036291">
    <property type="entry name" value="NAD(P)-bd_dom_sf"/>
</dbReference>
<gene>
    <name evidence="1" type="ORF">LTR16_001521</name>
</gene>
<reference evidence="1 2" key="1">
    <citation type="submission" date="2023-08" db="EMBL/GenBank/DDBJ databases">
        <title>Black Yeasts Isolated from many extreme environments.</title>
        <authorList>
            <person name="Coleine C."/>
            <person name="Stajich J.E."/>
            <person name="Selbmann L."/>
        </authorList>
    </citation>
    <scope>NUCLEOTIDE SEQUENCE [LARGE SCALE GENOMIC DNA]</scope>
    <source>
        <strain evidence="1 2">CCFEE 536</strain>
    </source>
</reference>
<dbReference type="Proteomes" id="UP001357485">
    <property type="component" value="Unassembled WGS sequence"/>
</dbReference>
<accession>A0ABR0M8K5</accession>